<keyword evidence="5 7" id="KW-1133">Transmembrane helix</keyword>
<comment type="subcellular location">
    <subcellularLocation>
        <location evidence="1">Cell membrane</location>
        <topology evidence="1">Multi-pass membrane protein</topology>
    </subcellularLocation>
</comment>
<feature type="transmembrane region" description="Helical" evidence="7">
    <location>
        <begin position="115"/>
        <end position="134"/>
    </location>
</feature>
<name>A0A1I2NK81_9BACT</name>
<evidence type="ECO:0000256" key="5">
    <source>
        <dbReference type="ARBA" id="ARBA00022989"/>
    </source>
</evidence>
<dbReference type="AlphaFoldDB" id="A0A1I2NK81"/>
<dbReference type="OrthoDB" id="680764at2"/>
<feature type="transmembrane region" description="Helical" evidence="7">
    <location>
        <begin position="27"/>
        <end position="51"/>
    </location>
</feature>
<feature type="transmembrane region" description="Helical" evidence="7">
    <location>
        <begin position="63"/>
        <end position="80"/>
    </location>
</feature>
<keyword evidence="6 7" id="KW-0472">Membrane</keyword>
<comment type="similarity">
    <text evidence="2">Belongs to the DoxX family.</text>
</comment>
<dbReference type="Proteomes" id="UP000198724">
    <property type="component" value="Unassembled WGS sequence"/>
</dbReference>
<evidence type="ECO:0000313" key="8">
    <source>
        <dbReference type="EMBL" id="SFG03410.1"/>
    </source>
</evidence>
<evidence type="ECO:0000256" key="1">
    <source>
        <dbReference type="ARBA" id="ARBA00004651"/>
    </source>
</evidence>
<dbReference type="Pfam" id="PF07681">
    <property type="entry name" value="DoxX"/>
    <property type="match status" value="1"/>
</dbReference>
<gene>
    <name evidence="8" type="ORF">SAMN05421739_101740</name>
</gene>
<keyword evidence="9" id="KW-1185">Reference proteome</keyword>
<keyword evidence="4 7" id="KW-0812">Transmembrane</keyword>
<evidence type="ECO:0000313" key="9">
    <source>
        <dbReference type="Proteomes" id="UP000198724"/>
    </source>
</evidence>
<evidence type="ECO:0000256" key="2">
    <source>
        <dbReference type="ARBA" id="ARBA00006679"/>
    </source>
</evidence>
<dbReference type="PANTHER" id="PTHR33452">
    <property type="entry name" value="OXIDOREDUCTASE CATD-RELATED"/>
    <property type="match status" value="1"/>
</dbReference>
<evidence type="ECO:0000256" key="6">
    <source>
        <dbReference type="ARBA" id="ARBA00023136"/>
    </source>
</evidence>
<dbReference type="InterPro" id="IPR051907">
    <property type="entry name" value="DoxX-like_oxidoreductase"/>
</dbReference>
<dbReference type="EMBL" id="FOOT01000001">
    <property type="protein sequence ID" value="SFG03410.1"/>
    <property type="molecule type" value="Genomic_DNA"/>
</dbReference>
<reference evidence="9" key="1">
    <citation type="submission" date="2016-10" db="EMBL/GenBank/DDBJ databases">
        <authorList>
            <person name="Varghese N."/>
            <person name="Submissions S."/>
        </authorList>
    </citation>
    <scope>NUCLEOTIDE SEQUENCE [LARGE SCALE GENOMIC DNA]</scope>
    <source>
        <strain evidence="9">LP51</strain>
    </source>
</reference>
<dbReference type="RefSeq" id="WP_092099103.1">
    <property type="nucleotide sequence ID" value="NZ_FOOT01000001.1"/>
</dbReference>
<accession>A0A1I2NK81</accession>
<dbReference type="GO" id="GO:0005886">
    <property type="term" value="C:plasma membrane"/>
    <property type="evidence" value="ECO:0007669"/>
    <property type="project" value="UniProtKB-SubCell"/>
</dbReference>
<protein>
    <submittedName>
        <fullName evidence="8">Uncharacterized membrane protein YphA, DoxX/SURF4 family</fullName>
    </submittedName>
</protein>
<dbReference type="STRING" id="1436961.SAMN05421739_101740"/>
<evidence type="ECO:0000256" key="4">
    <source>
        <dbReference type="ARBA" id="ARBA00022692"/>
    </source>
</evidence>
<sequence>MAFTQEVSHPVQRNSASNPVWMDGLRILLGLFLFIKGVMFLEYTSDVFLVFSQNQDFISLQKAPVLTSTVHIVGGLMIAMGFLTRLALLCQMPVVLGAVLLVNRHRGLHLENTELWISVAVLGLLLFFMIMGPGRYSVDNKVLRKQK</sequence>
<evidence type="ECO:0000256" key="7">
    <source>
        <dbReference type="SAM" id="Phobius"/>
    </source>
</evidence>
<keyword evidence="3" id="KW-1003">Cell membrane</keyword>
<proteinExistence type="inferred from homology"/>
<evidence type="ECO:0000256" key="3">
    <source>
        <dbReference type="ARBA" id="ARBA00022475"/>
    </source>
</evidence>
<dbReference type="InterPro" id="IPR032808">
    <property type="entry name" value="DoxX"/>
</dbReference>
<dbReference type="PANTHER" id="PTHR33452:SF1">
    <property type="entry name" value="INNER MEMBRANE PROTEIN YPHA-RELATED"/>
    <property type="match status" value="1"/>
</dbReference>
<organism evidence="8 9">
    <name type="scientific">Pontibacter chinhatensis</name>
    <dbReference type="NCBI Taxonomy" id="1436961"/>
    <lineage>
        <taxon>Bacteria</taxon>
        <taxon>Pseudomonadati</taxon>
        <taxon>Bacteroidota</taxon>
        <taxon>Cytophagia</taxon>
        <taxon>Cytophagales</taxon>
        <taxon>Hymenobacteraceae</taxon>
        <taxon>Pontibacter</taxon>
    </lineage>
</organism>